<keyword evidence="2" id="KW-1185">Reference proteome</keyword>
<reference evidence="1 2" key="1">
    <citation type="submission" date="2024-04" db="EMBL/GenBank/DDBJ databases">
        <title>draft genome sequnece of Paenibacillus filicis.</title>
        <authorList>
            <person name="Kim D.-U."/>
        </authorList>
    </citation>
    <scope>NUCLEOTIDE SEQUENCE [LARGE SCALE GENOMIC DNA]</scope>
    <source>
        <strain evidence="1 2">KACC14197</strain>
    </source>
</reference>
<organism evidence="1 2">
    <name type="scientific">Paenibacillus filicis</name>
    <dbReference type="NCBI Taxonomy" id="669464"/>
    <lineage>
        <taxon>Bacteria</taxon>
        <taxon>Bacillati</taxon>
        <taxon>Bacillota</taxon>
        <taxon>Bacilli</taxon>
        <taxon>Bacillales</taxon>
        <taxon>Paenibacillaceae</taxon>
        <taxon>Paenibacillus</taxon>
    </lineage>
</organism>
<evidence type="ECO:0000313" key="1">
    <source>
        <dbReference type="EMBL" id="MEK8130376.1"/>
    </source>
</evidence>
<name>A0ABU9DND0_9BACL</name>
<gene>
    <name evidence="1" type="ORF">WMW72_20935</name>
</gene>
<sequence length="194" mass="22116">MFKAWVLLSAIIAGVLYGKPPVVTEVHPPPFVEKVESSGQELLQKQQLLIVLREQAKQGRLEGVETPLGSSFQEVIAAHESPEEIANDECWTYSYGHSQTKATFYYAHDSCSEELNHLRPDTILNKISVTPDFFRIRISEEDVKETLGKPAREYSNEAYGGYYMNYELQGFMLTFIASDEPPRKINRIQVIRTE</sequence>
<accession>A0ABU9DND0</accession>
<dbReference type="EMBL" id="JBBPCC010000014">
    <property type="protein sequence ID" value="MEK8130376.1"/>
    <property type="molecule type" value="Genomic_DNA"/>
</dbReference>
<proteinExistence type="predicted"/>
<dbReference type="Proteomes" id="UP001469365">
    <property type="component" value="Unassembled WGS sequence"/>
</dbReference>
<dbReference type="RefSeq" id="WP_341417510.1">
    <property type="nucleotide sequence ID" value="NZ_JBBPCC010000014.1"/>
</dbReference>
<protein>
    <submittedName>
        <fullName evidence="1">Uncharacterized protein</fullName>
    </submittedName>
</protein>
<comment type="caution">
    <text evidence="1">The sequence shown here is derived from an EMBL/GenBank/DDBJ whole genome shotgun (WGS) entry which is preliminary data.</text>
</comment>
<evidence type="ECO:0000313" key="2">
    <source>
        <dbReference type="Proteomes" id="UP001469365"/>
    </source>
</evidence>